<gene>
    <name evidence="2" type="ORF">Tsubulata_041552</name>
</gene>
<dbReference type="InterPro" id="IPR036047">
    <property type="entry name" value="F-box-like_dom_sf"/>
</dbReference>
<keyword evidence="3" id="KW-1185">Reference proteome</keyword>
<name>A0A9Q0G247_9ROSI</name>
<dbReference type="Pfam" id="PF12937">
    <property type="entry name" value="F-box-like"/>
    <property type="match status" value="1"/>
</dbReference>
<dbReference type="EMBL" id="JAKUCV010002963">
    <property type="protein sequence ID" value="KAJ4840757.1"/>
    <property type="molecule type" value="Genomic_DNA"/>
</dbReference>
<dbReference type="SMART" id="SM00256">
    <property type="entry name" value="FBOX"/>
    <property type="match status" value="1"/>
</dbReference>
<evidence type="ECO:0000313" key="2">
    <source>
        <dbReference type="EMBL" id="KAJ4840757.1"/>
    </source>
</evidence>
<evidence type="ECO:0000259" key="1">
    <source>
        <dbReference type="SMART" id="SM00256"/>
    </source>
</evidence>
<dbReference type="PANTHER" id="PTHR39741:SF14">
    <property type="entry name" value="F-BOX DOMAIN-CONTAINING PROTEIN"/>
    <property type="match status" value="1"/>
</dbReference>
<accession>A0A9Q0G247</accession>
<dbReference type="AlphaFoldDB" id="A0A9Q0G247"/>
<organism evidence="2 3">
    <name type="scientific">Turnera subulata</name>
    <dbReference type="NCBI Taxonomy" id="218843"/>
    <lineage>
        <taxon>Eukaryota</taxon>
        <taxon>Viridiplantae</taxon>
        <taxon>Streptophyta</taxon>
        <taxon>Embryophyta</taxon>
        <taxon>Tracheophyta</taxon>
        <taxon>Spermatophyta</taxon>
        <taxon>Magnoliopsida</taxon>
        <taxon>eudicotyledons</taxon>
        <taxon>Gunneridae</taxon>
        <taxon>Pentapetalae</taxon>
        <taxon>rosids</taxon>
        <taxon>fabids</taxon>
        <taxon>Malpighiales</taxon>
        <taxon>Passifloraceae</taxon>
        <taxon>Turnera</taxon>
    </lineage>
</organism>
<evidence type="ECO:0000313" key="3">
    <source>
        <dbReference type="Proteomes" id="UP001141552"/>
    </source>
</evidence>
<dbReference type="SUPFAM" id="SSF81383">
    <property type="entry name" value="F-box domain"/>
    <property type="match status" value="1"/>
</dbReference>
<protein>
    <recommendedName>
        <fullName evidence="1">F-box domain-containing protein</fullName>
    </recommendedName>
</protein>
<feature type="domain" description="F-box" evidence="1">
    <location>
        <begin position="39"/>
        <end position="80"/>
    </location>
</feature>
<comment type="caution">
    <text evidence="2">The sequence shown here is derived from an EMBL/GenBank/DDBJ whole genome shotgun (WGS) entry which is preliminary data.</text>
</comment>
<dbReference type="InterPro" id="IPR001810">
    <property type="entry name" value="F-box_dom"/>
</dbReference>
<reference evidence="2" key="2">
    <citation type="journal article" date="2023" name="Plants (Basel)">
        <title>Annotation of the Turnera subulata (Passifloraceae) Draft Genome Reveals the S-Locus Evolved after the Divergence of Turneroideae from Passifloroideae in a Stepwise Manner.</title>
        <authorList>
            <person name="Henning P.M."/>
            <person name="Roalson E.H."/>
            <person name="Mir W."/>
            <person name="McCubbin A.G."/>
            <person name="Shore J.S."/>
        </authorList>
    </citation>
    <scope>NUCLEOTIDE SEQUENCE</scope>
    <source>
        <strain evidence="2">F60SS</strain>
    </source>
</reference>
<dbReference type="OrthoDB" id="63379at2759"/>
<dbReference type="InterPro" id="IPR055336">
    <property type="entry name" value="At4g00755-like"/>
</dbReference>
<dbReference type="Proteomes" id="UP001141552">
    <property type="component" value="Unassembled WGS sequence"/>
</dbReference>
<proteinExistence type="predicted"/>
<reference evidence="2" key="1">
    <citation type="submission" date="2022-02" db="EMBL/GenBank/DDBJ databases">
        <authorList>
            <person name="Henning P.M."/>
            <person name="McCubbin A.G."/>
            <person name="Shore J.S."/>
        </authorList>
    </citation>
    <scope>NUCLEOTIDE SEQUENCE</scope>
    <source>
        <strain evidence="2">F60SS</strain>
        <tissue evidence="2">Leaves</tissue>
    </source>
</reference>
<dbReference type="PANTHER" id="PTHR39741">
    <property type="entry name" value="F-BOX DOMAIN CONTAINING PROTEIN, EXPRESSED"/>
    <property type="match status" value="1"/>
</dbReference>
<dbReference type="Gene3D" id="1.20.1280.50">
    <property type="match status" value="1"/>
</dbReference>
<sequence length="391" mass="44208">MFNFTSGFSFLGFEKASGIARFRNNSVKMDTGVDFLNLLDYDVSVKILTCLEDPSDLARASAVSRSWRNFVIASGLCKQLCLRMFPLLRRVDCVIEPRSEVGCSKSVEWEKLETEHRAYAFLAHSCTSFPLRDCLSDALCASSTDNYPEESVRNTLLPGDRVARSASYWSSTGQSNPAVPETLVYKLLADICVITEIYVQPFQAYFQWGLPIYSAKAVRFRMGHPKAPMGDMPEPFDGCADDKYVWTYTSPEFPMSQESQLQKFKLPEPVLCVGGVLLVELLGRVQRQEMDGLYYICVSHVKVVGRPLSNVFAAEISEPSGKFALRAISYTPPIQKVDEDKQDPVPGRQRRIRDLEQIVNMLRERGVQIGEYIWDGEEDEEDDESDEDFVL</sequence>